<evidence type="ECO:0000256" key="1">
    <source>
        <dbReference type="SAM" id="SignalP"/>
    </source>
</evidence>
<name>B6HMZ1_PENRW</name>
<feature type="chain" id="PRO_5002845825" evidence="1">
    <location>
        <begin position="21"/>
        <end position="152"/>
    </location>
</feature>
<accession>B6HMZ1</accession>
<dbReference type="HOGENOM" id="CLU_115468_0_0_1"/>
<sequence length="152" mass="16821">MKPPPSHSLLFVLLIAGTVATSTTRYTVPIPESMDVLETRRELIEMAEQYPLCTVDARNGGWYILNYDGTVLAVATDSVCEELDASIEEAMRLYGLFREPDNQVSEGVIPRNDQRPGTGISNSCSHPHCLASSACRTYNDCYVCEWNLGICI</sequence>
<evidence type="ECO:0000313" key="2">
    <source>
        <dbReference type="EMBL" id="CAP97107.1"/>
    </source>
</evidence>
<evidence type="ECO:0000313" key="3">
    <source>
        <dbReference type="Proteomes" id="UP000000724"/>
    </source>
</evidence>
<reference evidence="2 3" key="1">
    <citation type="journal article" date="2008" name="Nat. Biotechnol.">
        <title>Genome sequencing and analysis of the filamentous fungus Penicillium chrysogenum.</title>
        <authorList>
            <person name="van den Berg M.A."/>
            <person name="Albang R."/>
            <person name="Albermann K."/>
            <person name="Badger J.H."/>
            <person name="Daran J.-M."/>
            <person name="Driessen A.J.M."/>
            <person name="Garcia-Estrada C."/>
            <person name="Fedorova N.D."/>
            <person name="Harris D.M."/>
            <person name="Heijne W.H.M."/>
            <person name="Joardar V.S."/>
            <person name="Kiel J.A.K.W."/>
            <person name="Kovalchuk A."/>
            <person name="Martin J.F."/>
            <person name="Nierman W.C."/>
            <person name="Nijland J.G."/>
            <person name="Pronk J.T."/>
            <person name="Roubos J.A."/>
            <person name="van der Klei I.J."/>
            <person name="van Peij N.N.M.E."/>
            <person name="Veenhuis M."/>
            <person name="von Doehren H."/>
            <person name="Wagner C."/>
            <person name="Wortman J.R."/>
            <person name="Bovenberg R.A.L."/>
        </authorList>
    </citation>
    <scope>NUCLEOTIDE SEQUENCE [LARGE SCALE GENOMIC DNA]</scope>
    <source>
        <strain evidence="3">ATCC 28089 / DSM 1075 / NRRL 1951 / Wisconsin 54-1255</strain>
    </source>
</reference>
<feature type="signal peptide" evidence="1">
    <location>
        <begin position="1"/>
        <end position="20"/>
    </location>
</feature>
<dbReference type="BioCyc" id="PCHR:PC21G22100-MONOMER"/>
<protein>
    <submittedName>
        <fullName evidence="2">Pc21g22100 protein</fullName>
    </submittedName>
</protein>
<dbReference type="VEuPathDB" id="FungiDB:PCH_Pc21g22100"/>
<dbReference type="eggNOG" id="ENOG502SZ9U">
    <property type="taxonomic scope" value="Eukaryota"/>
</dbReference>
<dbReference type="AlphaFoldDB" id="B6HMZ1"/>
<organism evidence="2 3">
    <name type="scientific">Penicillium rubens (strain ATCC 28089 / DSM 1075 / NRRL 1951 / Wisconsin 54-1255)</name>
    <name type="common">Penicillium chrysogenum</name>
    <dbReference type="NCBI Taxonomy" id="500485"/>
    <lineage>
        <taxon>Eukaryota</taxon>
        <taxon>Fungi</taxon>
        <taxon>Dikarya</taxon>
        <taxon>Ascomycota</taxon>
        <taxon>Pezizomycotina</taxon>
        <taxon>Eurotiomycetes</taxon>
        <taxon>Eurotiomycetidae</taxon>
        <taxon>Eurotiales</taxon>
        <taxon>Aspergillaceae</taxon>
        <taxon>Penicillium</taxon>
        <taxon>Penicillium chrysogenum species complex</taxon>
    </lineage>
</organism>
<dbReference type="EMBL" id="AM920436">
    <property type="protein sequence ID" value="CAP97107.1"/>
    <property type="molecule type" value="Genomic_DNA"/>
</dbReference>
<dbReference type="Proteomes" id="UP000000724">
    <property type="component" value="Contig Pc00c21"/>
</dbReference>
<dbReference type="OMA" id="RCYTHAL"/>
<dbReference type="OrthoDB" id="4435242at2759"/>
<keyword evidence="3" id="KW-1185">Reference proteome</keyword>
<gene>
    <name evidence="2" type="ORF">Pc21g22100</name>
    <name evidence="2" type="ORF">PCH_Pc21g22100</name>
</gene>
<proteinExistence type="predicted"/>
<keyword evidence="1" id="KW-0732">Signal</keyword>